<keyword evidence="2" id="KW-1185">Reference proteome</keyword>
<dbReference type="EMBL" id="JPRH01000008">
    <property type="protein sequence ID" value="KFF10880.1"/>
    <property type="molecule type" value="Genomic_DNA"/>
</dbReference>
<dbReference type="STRING" id="445961.IW15_17015"/>
<gene>
    <name evidence="1" type="ORF">IW15_17015</name>
</gene>
<organism evidence="1 2">
    <name type="scientific">Chryseobacterium soli</name>
    <dbReference type="NCBI Taxonomy" id="445961"/>
    <lineage>
        <taxon>Bacteria</taxon>
        <taxon>Pseudomonadati</taxon>
        <taxon>Bacteroidota</taxon>
        <taxon>Flavobacteriia</taxon>
        <taxon>Flavobacteriales</taxon>
        <taxon>Weeksellaceae</taxon>
        <taxon>Chryseobacterium group</taxon>
        <taxon>Chryseobacterium</taxon>
    </lineage>
</organism>
<evidence type="ECO:0000313" key="2">
    <source>
        <dbReference type="Proteomes" id="UP000028705"/>
    </source>
</evidence>
<proteinExistence type="predicted"/>
<sequence length="425" mass="47181">MEKKEITTKDELKTYFETGKYPTQSQFSDFIDSYWHKEENIESQETLATVVNRDNKIPEQGIKFFQSGTTPSTRVELRFNPKTWSQWFGNMNPDHTGIYNQSLGFGALQEITTGSENVALGNHALWKLTTGIRNTVVGSASMNALKEGYWNVVVGQASMYYFVSGTNNTAVGRVAMSNFIGGYGNTALGSHSGFVDGGTLHTQDYNYNTFLGFRSGYTTDLPNNLKGHNNVTIGANAPIGGETNNKLVIHSSEAVLNHNTTLPLIGGDFVERTLDFDSSLKVHRLPQADSTFTKSIVAKPDGTFGLEEKTNSNIYCNETLTGNYFQIDSEYKKPIYRSLIIDNISETEPGKSIELETLNIEHVFINGTARIGTHSYNIANAETLSVNFNHADSLLDFVQINGQKADWSLHIILEYTKATDTPIRL</sequence>
<reference evidence="1 2" key="1">
    <citation type="submission" date="2014-07" db="EMBL/GenBank/DDBJ databases">
        <title>Genome of Chryseobacterium soli DSM 19298.</title>
        <authorList>
            <person name="Stropko S.J."/>
            <person name="Pipes S.E."/>
            <person name="Newman J."/>
        </authorList>
    </citation>
    <scope>NUCLEOTIDE SEQUENCE [LARGE SCALE GENOMIC DNA]</scope>
    <source>
        <strain evidence="1 2">DSM 19298</strain>
    </source>
</reference>
<dbReference type="OrthoDB" id="1218949at2"/>
<dbReference type="RefSeq" id="WP_034713618.1">
    <property type="nucleotide sequence ID" value="NZ_JPRH01000008.1"/>
</dbReference>
<evidence type="ECO:0000313" key="1">
    <source>
        <dbReference type="EMBL" id="KFF10880.1"/>
    </source>
</evidence>
<comment type="caution">
    <text evidence="1">The sequence shown here is derived from an EMBL/GenBank/DDBJ whole genome shotgun (WGS) entry which is preliminary data.</text>
</comment>
<name>A0A086A2G6_9FLAO</name>
<dbReference type="Proteomes" id="UP000028705">
    <property type="component" value="Unassembled WGS sequence"/>
</dbReference>
<protein>
    <submittedName>
        <fullName evidence="1">Uncharacterized protein</fullName>
    </submittedName>
</protein>
<accession>A0A086A2G6</accession>
<dbReference type="AlphaFoldDB" id="A0A086A2G6"/>